<feature type="domain" description="Nephrocystin 3-like N-terminal" evidence="3">
    <location>
        <begin position="34"/>
        <end position="199"/>
    </location>
</feature>
<evidence type="ECO:0000256" key="2">
    <source>
        <dbReference type="SAM" id="MobiDB-lite"/>
    </source>
</evidence>
<feature type="region of interest" description="Disordered" evidence="2">
    <location>
        <begin position="72"/>
        <end position="94"/>
    </location>
</feature>
<dbReference type="Pfam" id="PF24883">
    <property type="entry name" value="NPHP3_N"/>
    <property type="match status" value="1"/>
</dbReference>
<keyword evidence="5" id="KW-1185">Reference proteome</keyword>
<proteinExistence type="predicted"/>
<dbReference type="EMBL" id="MU151133">
    <property type="protein sequence ID" value="KAF9449343.1"/>
    <property type="molecule type" value="Genomic_DNA"/>
</dbReference>
<evidence type="ECO:0000256" key="1">
    <source>
        <dbReference type="ARBA" id="ARBA00022737"/>
    </source>
</evidence>
<organism evidence="4 5">
    <name type="scientific">Macrolepiota fuliginosa MF-IS2</name>
    <dbReference type="NCBI Taxonomy" id="1400762"/>
    <lineage>
        <taxon>Eukaryota</taxon>
        <taxon>Fungi</taxon>
        <taxon>Dikarya</taxon>
        <taxon>Basidiomycota</taxon>
        <taxon>Agaricomycotina</taxon>
        <taxon>Agaricomycetes</taxon>
        <taxon>Agaricomycetidae</taxon>
        <taxon>Agaricales</taxon>
        <taxon>Agaricineae</taxon>
        <taxon>Agaricaceae</taxon>
        <taxon>Macrolepiota</taxon>
    </lineage>
</organism>
<dbReference type="Gene3D" id="3.40.50.300">
    <property type="entry name" value="P-loop containing nucleotide triphosphate hydrolases"/>
    <property type="match status" value="1"/>
</dbReference>
<dbReference type="InterPro" id="IPR027417">
    <property type="entry name" value="P-loop_NTPase"/>
</dbReference>
<evidence type="ECO:0000313" key="5">
    <source>
        <dbReference type="Proteomes" id="UP000807342"/>
    </source>
</evidence>
<reference evidence="4" key="1">
    <citation type="submission" date="2020-11" db="EMBL/GenBank/DDBJ databases">
        <authorList>
            <consortium name="DOE Joint Genome Institute"/>
            <person name="Ahrendt S."/>
            <person name="Riley R."/>
            <person name="Andreopoulos W."/>
            <person name="Labutti K."/>
            <person name="Pangilinan J."/>
            <person name="Ruiz-Duenas F.J."/>
            <person name="Barrasa J.M."/>
            <person name="Sanchez-Garcia M."/>
            <person name="Camarero S."/>
            <person name="Miyauchi S."/>
            <person name="Serrano A."/>
            <person name="Linde D."/>
            <person name="Babiker R."/>
            <person name="Drula E."/>
            <person name="Ayuso-Fernandez I."/>
            <person name="Pacheco R."/>
            <person name="Padilla G."/>
            <person name="Ferreira P."/>
            <person name="Barriuso J."/>
            <person name="Kellner H."/>
            <person name="Castanera R."/>
            <person name="Alfaro M."/>
            <person name="Ramirez L."/>
            <person name="Pisabarro A.G."/>
            <person name="Kuo A."/>
            <person name="Tritt A."/>
            <person name="Lipzen A."/>
            <person name="He G."/>
            <person name="Yan M."/>
            <person name="Ng V."/>
            <person name="Cullen D."/>
            <person name="Martin F."/>
            <person name="Rosso M.-N."/>
            <person name="Henrissat B."/>
            <person name="Hibbett D."/>
            <person name="Martinez A.T."/>
            <person name="Grigoriev I.V."/>
        </authorList>
    </citation>
    <scope>NUCLEOTIDE SEQUENCE</scope>
    <source>
        <strain evidence="4">MF-IS2</strain>
    </source>
</reference>
<sequence>MSGVEYHSSARDPPPRCYDGTRAKFITMVEHSLSDSDADERLLLLSGPAGVGKSAILQTLAERREQSGTFGASLFFPRSTSGDSSSSPSDDFSGDSSRIWLTISYRLATLNISYATYVNEQMRHDPKLVEANMQQQFKKLIAEPCGQKRLLDSSRLWPIFIDGLDQCQGYTTPAQILQLIGKFISDYPSSPLLWIITSRPDRHLLKTFDKLSLCDRVKRDSIPVDSDDALADVKHFLRSEFVQFQDEYDITDPSPWPKEDDFGRVHVSVSGYFMVASAISQFVGNRKVADPVTQLETVVSAVSLPRAAPKHIDSVHEMYRQIIGTVHHDHYRTAKRILGFYLLPQGFGAYSQRSTSFSTLCNLLDIKQNVAYACLSGLLPVLVFPEPKNAFDTPMRFFHTSFAEFLINRDASKEFWIDVKEVVDDLWECHCRIIQQANVPNIPLPQPNKIKLAWPVPPEEAQESRVEIWRNAQRVFLHQLLPCPVSPCAMKIHHNEVSAKGSAKRIDVLRTINFSNLVDFYTLPDVPYRLLAFLDWLVEGEDELIRHNLWEQLDLAEQGFNWIKQDGISFRINVECAPEGGSLTTFTAYTDLVLTSPVGVRSEGLFSTREPPASFSQLLTDLASHKGSFSTAIVVGSQAASQCAILVDNSLEDLTVYYVLPCIMVAR</sequence>
<dbReference type="PANTHER" id="PTHR10039:SF14">
    <property type="entry name" value="NACHT DOMAIN-CONTAINING PROTEIN"/>
    <property type="match status" value="1"/>
</dbReference>
<dbReference type="AlphaFoldDB" id="A0A9P5XDF7"/>
<feature type="compositionally biased region" description="Low complexity" evidence="2">
    <location>
        <begin position="76"/>
        <end position="94"/>
    </location>
</feature>
<accession>A0A9P5XDF7</accession>
<gene>
    <name evidence="4" type="ORF">P691DRAFT_759119</name>
</gene>
<dbReference type="Proteomes" id="UP000807342">
    <property type="component" value="Unassembled WGS sequence"/>
</dbReference>
<evidence type="ECO:0000259" key="3">
    <source>
        <dbReference type="Pfam" id="PF24883"/>
    </source>
</evidence>
<evidence type="ECO:0000313" key="4">
    <source>
        <dbReference type="EMBL" id="KAF9449343.1"/>
    </source>
</evidence>
<dbReference type="OrthoDB" id="3015843at2759"/>
<dbReference type="SUPFAM" id="SSF52540">
    <property type="entry name" value="P-loop containing nucleoside triphosphate hydrolases"/>
    <property type="match status" value="1"/>
</dbReference>
<keyword evidence="1" id="KW-0677">Repeat</keyword>
<protein>
    <recommendedName>
        <fullName evidence="3">Nephrocystin 3-like N-terminal domain-containing protein</fullName>
    </recommendedName>
</protein>
<comment type="caution">
    <text evidence="4">The sequence shown here is derived from an EMBL/GenBank/DDBJ whole genome shotgun (WGS) entry which is preliminary data.</text>
</comment>
<dbReference type="PANTHER" id="PTHR10039">
    <property type="entry name" value="AMELOGENIN"/>
    <property type="match status" value="1"/>
</dbReference>
<name>A0A9P5XDF7_9AGAR</name>
<dbReference type="InterPro" id="IPR056884">
    <property type="entry name" value="NPHP3-like_N"/>
</dbReference>